<feature type="non-terminal residue" evidence="1">
    <location>
        <position position="1"/>
    </location>
</feature>
<evidence type="ECO:0000313" key="2">
    <source>
        <dbReference type="Proteomes" id="UP001328107"/>
    </source>
</evidence>
<evidence type="ECO:0008006" key="3">
    <source>
        <dbReference type="Google" id="ProtNLM"/>
    </source>
</evidence>
<name>A0AAN5I312_9BILA</name>
<dbReference type="EMBL" id="BTRK01000004">
    <property type="protein sequence ID" value="GMR49650.1"/>
    <property type="molecule type" value="Genomic_DNA"/>
</dbReference>
<gene>
    <name evidence="1" type="ORF">PMAYCL1PPCAC_19845</name>
</gene>
<comment type="caution">
    <text evidence="1">The sequence shown here is derived from an EMBL/GenBank/DDBJ whole genome shotgun (WGS) entry which is preliminary data.</text>
</comment>
<keyword evidence="2" id="KW-1185">Reference proteome</keyword>
<sequence length="194" mass="22412">GDQLVSNLAECSIEKKFSPFESLPPECAWKIIEYAPESAGDLRLTSSVLRTRVDEYARQNKIIPLCEELGIDPGSDTDLFEGGCVYGDRAWIKAQFFVRSGCSILFTLRLRRKLPHLTKRITFEAFFIRNVIFSLKFDSLPEAEREWERLVDYIGPVKHVTVGYYMTNTTKAVIRKLVEKVQHKTITWETRPVY</sequence>
<proteinExistence type="predicted"/>
<accession>A0AAN5I312</accession>
<reference evidence="2" key="1">
    <citation type="submission" date="2022-10" db="EMBL/GenBank/DDBJ databases">
        <title>Genome assembly of Pristionchus species.</title>
        <authorList>
            <person name="Yoshida K."/>
            <person name="Sommer R.J."/>
        </authorList>
    </citation>
    <scope>NUCLEOTIDE SEQUENCE [LARGE SCALE GENOMIC DNA]</scope>
    <source>
        <strain evidence="2">RS5460</strain>
    </source>
</reference>
<evidence type="ECO:0000313" key="1">
    <source>
        <dbReference type="EMBL" id="GMR49650.1"/>
    </source>
</evidence>
<dbReference type="Proteomes" id="UP001328107">
    <property type="component" value="Unassembled WGS sequence"/>
</dbReference>
<dbReference type="AlphaFoldDB" id="A0AAN5I312"/>
<protein>
    <recommendedName>
        <fullName evidence="3">F-box domain-containing protein</fullName>
    </recommendedName>
</protein>
<organism evidence="1 2">
    <name type="scientific">Pristionchus mayeri</name>
    <dbReference type="NCBI Taxonomy" id="1317129"/>
    <lineage>
        <taxon>Eukaryota</taxon>
        <taxon>Metazoa</taxon>
        <taxon>Ecdysozoa</taxon>
        <taxon>Nematoda</taxon>
        <taxon>Chromadorea</taxon>
        <taxon>Rhabditida</taxon>
        <taxon>Rhabditina</taxon>
        <taxon>Diplogasteromorpha</taxon>
        <taxon>Diplogasteroidea</taxon>
        <taxon>Neodiplogasteridae</taxon>
        <taxon>Pristionchus</taxon>
    </lineage>
</organism>